<dbReference type="AlphaFoldDB" id="A0A5S4FMW8"/>
<proteinExistence type="predicted"/>
<comment type="caution">
    <text evidence="2">The sequence shown here is derived from an EMBL/GenBank/DDBJ whole genome shotgun (WGS) entry which is preliminary data.</text>
</comment>
<feature type="transmembrane region" description="Helical" evidence="1">
    <location>
        <begin position="87"/>
        <end position="108"/>
    </location>
</feature>
<reference evidence="2 3" key="1">
    <citation type="submission" date="2019-05" db="EMBL/GenBank/DDBJ databases">
        <title>Draft genome sequence of Actinomadura geliboluensis A8036.</title>
        <authorList>
            <person name="Saricaoglu S."/>
            <person name="Isik K."/>
        </authorList>
    </citation>
    <scope>NUCLEOTIDE SEQUENCE [LARGE SCALE GENOMIC DNA]</scope>
    <source>
        <strain evidence="2 3">A8036</strain>
    </source>
</reference>
<feature type="transmembrane region" description="Helical" evidence="1">
    <location>
        <begin position="35"/>
        <end position="53"/>
    </location>
</feature>
<keyword evidence="1" id="KW-1133">Transmembrane helix</keyword>
<keyword evidence="3" id="KW-1185">Reference proteome</keyword>
<accession>A0A5S4FMW8</accession>
<keyword evidence="1" id="KW-0812">Transmembrane</keyword>
<gene>
    <name evidence="2" type="ORF">ETD96_44115</name>
</gene>
<dbReference type="Proteomes" id="UP000305238">
    <property type="component" value="Unassembled WGS sequence"/>
</dbReference>
<sequence length="113" mass="11323">MAMLCLLTVPVIPFGTVQAVDFGALTSGEAAVRVTMSVVEALILATGTLLLFLRKTAGRWLVAIGGAGVTLHAGADLISIGDRAGHAPPGFLILTAVTAAAAALMALLPSTGR</sequence>
<protein>
    <submittedName>
        <fullName evidence="2">Uncharacterized protein</fullName>
    </submittedName>
</protein>
<dbReference type="EMBL" id="VCKZ01000766">
    <property type="protein sequence ID" value="TMR21541.1"/>
    <property type="molecule type" value="Genomic_DNA"/>
</dbReference>
<organism evidence="2 3">
    <name type="scientific">Actinomadura geliboluensis</name>
    <dbReference type="NCBI Taxonomy" id="882440"/>
    <lineage>
        <taxon>Bacteria</taxon>
        <taxon>Bacillati</taxon>
        <taxon>Actinomycetota</taxon>
        <taxon>Actinomycetes</taxon>
        <taxon>Streptosporangiales</taxon>
        <taxon>Thermomonosporaceae</taxon>
        <taxon>Actinomadura</taxon>
    </lineage>
</organism>
<keyword evidence="1" id="KW-0472">Membrane</keyword>
<feature type="transmembrane region" description="Helical" evidence="1">
    <location>
        <begin position="60"/>
        <end position="81"/>
    </location>
</feature>
<evidence type="ECO:0000256" key="1">
    <source>
        <dbReference type="SAM" id="Phobius"/>
    </source>
</evidence>
<evidence type="ECO:0000313" key="2">
    <source>
        <dbReference type="EMBL" id="TMR21541.1"/>
    </source>
</evidence>
<evidence type="ECO:0000313" key="3">
    <source>
        <dbReference type="Proteomes" id="UP000305238"/>
    </source>
</evidence>
<name>A0A5S4FMW8_9ACTN</name>